<dbReference type="InterPro" id="IPR032675">
    <property type="entry name" value="LRR_dom_sf"/>
</dbReference>
<gene>
    <name evidence="4" type="ORF">PHJA_002517300</name>
</gene>
<dbReference type="InterPro" id="IPR036047">
    <property type="entry name" value="F-box-like_dom_sf"/>
</dbReference>
<dbReference type="Pfam" id="PF00646">
    <property type="entry name" value="F-box"/>
    <property type="match status" value="1"/>
</dbReference>
<dbReference type="AlphaFoldDB" id="A0A830D5E7"/>
<dbReference type="InterPro" id="IPR055411">
    <property type="entry name" value="LRR_FXL15/At3g58940/PEG3-like"/>
</dbReference>
<dbReference type="OrthoDB" id="1304294at2759"/>
<dbReference type="InterPro" id="IPR001810">
    <property type="entry name" value="F-box_dom"/>
</dbReference>
<dbReference type="EMBL" id="BMAC01000860">
    <property type="protein sequence ID" value="GFQ03735.1"/>
    <property type="molecule type" value="Genomic_DNA"/>
</dbReference>
<dbReference type="CDD" id="cd22160">
    <property type="entry name" value="F-box_AtFBL13-like"/>
    <property type="match status" value="1"/>
</dbReference>
<feature type="domain" description="F-box/LRR-repeat protein 15/At3g58940/PEG3-like LRR" evidence="3">
    <location>
        <begin position="102"/>
        <end position="215"/>
    </location>
</feature>
<dbReference type="InterPro" id="IPR006566">
    <property type="entry name" value="FBD"/>
</dbReference>
<evidence type="ECO:0000259" key="3">
    <source>
        <dbReference type="Pfam" id="PF24758"/>
    </source>
</evidence>
<organism evidence="4 5">
    <name type="scientific">Phtheirospermum japonicum</name>
    <dbReference type="NCBI Taxonomy" id="374723"/>
    <lineage>
        <taxon>Eukaryota</taxon>
        <taxon>Viridiplantae</taxon>
        <taxon>Streptophyta</taxon>
        <taxon>Embryophyta</taxon>
        <taxon>Tracheophyta</taxon>
        <taxon>Spermatophyta</taxon>
        <taxon>Magnoliopsida</taxon>
        <taxon>eudicotyledons</taxon>
        <taxon>Gunneridae</taxon>
        <taxon>Pentapetalae</taxon>
        <taxon>asterids</taxon>
        <taxon>lamiids</taxon>
        <taxon>Lamiales</taxon>
        <taxon>Orobanchaceae</taxon>
        <taxon>Orobanchaceae incertae sedis</taxon>
        <taxon>Phtheirospermum</taxon>
    </lineage>
</organism>
<evidence type="ECO:0000313" key="4">
    <source>
        <dbReference type="EMBL" id="GFQ03735.1"/>
    </source>
</evidence>
<dbReference type="Gene3D" id="3.80.10.10">
    <property type="entry name" value="Ribonuclease Inhibitor"/>
    <property type="match status" value="1"/>
</dbReference>
<dbReference type="SUPFAM" id="SSF81383">
    <property type="entry name" value="F-box domain"/>
    <property type="match status" value="1"/>
</dbReference>
<proteinExistence type="predicted"/>
<evidence type="ECO:0000313" key="5">
    <source>
        <dbReference type="Proteomes" id="UP000653305"/>
    </source>
</evidence>
<feature type="domain" description="F-box" evidence="1">
    <location>
        <begin position="25"/>
        <end position="63"/>
    </location>
</feature>
<dbReference type="Pfam" id="PF08387">
    <property type="entry name" value="FBD"/>
    <property type="match status" value="1"/>
</dbReference>
<dbReference type="InterPro" id="IPR050232">
    <property type="entry name" value="FBL13/AtMIF1-like"/>
</dbReference>
<dbReference type="Proteomes" id="UP000653305">
    <property type="component" value="Unassembled WGS sequence"/>
</dbReference>
<keyword evidence="5" id="KW-1185">Reference proteome</keyword>
<dbReference type="Pfam" id="PF24758">
    <property type="entry name" value="LRR_At5g56370"/>
    <property type="match status" value="1"/>
</dbReference>
<accession>A0A830D5E7</accession>
<comment type="caution">
    <text evidence="4">The sequence shown here is derived from an EMBL/GenBank/DDBJ whole genome shotgun (WGS) entry which is preliminary data.</text>
</comment>
<protein>
    <submittedName>
        <fullName evidence="4">F-box/FBD/LRR-repeat protein at3g52680</fullName>
    </submittedName>
</protein>
<feature type="domain" description="FBD" evidence="2">
    <location>
        <begin position="354"/>
        <end position="391"/>
    </location>
</feature>
<dbReference type="PANTHER" id="PTHR31900">
    <property type="entry name" value="F-BOX/RNI SUPERFAMILY PROTEIN-RELATED"/>
    <property type="match status" value="1"/>
</dbReference>
<evidence type="ECO:0000259" key="2">
    <source>
        <dbReference type="Pfam" id="PF08387"/>
    </source>
</evidence>
<sequence length="391" mass="45402">MEITEQSSTIKRQKLSDGKQEVDRLSALPDDLVCRILSFLPTYISVSTSVLAQRWRLVWAHVPVLDFDSEDHNIINRVMMRHKAQRLNTCTLFIDDCNNFELESWITTLIDRNVRQLNILLDHHLMLPRCLFTCKTLVDLALTCCANIPMAWAIYLPALTKLRLDKVKYVSDESLPRLLSCCPVLEELNIWREDEDNMFCCYIPSPTLNTLTLDHMAIEYYDEKGYQLKLHTPALRYLRLHDSLSENPTAGALASLTEAFVTFNSTVTLAYSRSVLEFVSRLYNVKCLYITSFGLEVCVPDSEFSAWTIKFHNLTKLELRTDCHFISRFIENADNLEVLCYQQSNNDLSCWMEPKQVPACLASHLQIVRIFYFGCNKEQEFNMVRYFLRNA</sequence>
<name>A0A830D5E7_9LAMI</name>
<dbReference type="PANTHER" id="PTHR31900:SF34">
    <property type="entry name" value="EMB|CAB62440.1-RELATED"/>
    <property type="match status" value="1"/>
</dbReference>
<reference evidence="4" key="1">
    <citation type="submission" date="2020-07" db="EMBL/GenBank/DDBJ databases">
        <title>Ethylene signaling mediates host invasion by parasitic plants.</title>
        <authorList>
            <person name="Yoshida S."/>
        </authorList>
    </citation>
    <scope>NUCLEOTIDE SEQUENCE</scope>
    <source>
        <strain evidence="4">Okayama</strain>
    </source>
</reference>
<evidence type="ECO:0000259" key="1">
    <source>
        <dbReference type="Pfam" id="PF00646"/>
    </source>
</evidence>
<dbReference type="SUPFAM" id="SSF52058">
    <property type="entry name" value="L domain-like"/>
    <property type="match status" value="1"/>
</dbReference>
<dbReference type="InterPro" id="IPR053781">
    <property type="entry name" value="F-box_AtFBL13-like"/>
</dbReference>